<keyword evidence="3" id="KW-0479">Metal-binding</keyword>
<evidence type="ECO:0000259" key="7">
    <source>
        <dbReference type="Pfam" id="PF13186"/>
    </source>
</evidence>
<dbReference type="Proteomes" id="UP000060487">
    <property type="component" value="Unassembled WGS sequence"/>
</dbReference>
<dbReference type="SFLD" id="SFLDS00029">
    <property type="entry name" value="Radical_SAM"/>
    <property type="match status" value="1"/>
</dbReference>
<dbReference type="InterPro" id="IPR023885">
    <property type="entry name" value="4Fe4S-binding_SPASM_dom"/>
</dbReference>
<dbReference type="SUPFAM" id="SSF102114">
    <property type="entry name" value="Radical SAM enzymes"/>
    <property type="match status" value="2"/>
</dbReference>
<comment type="caution">
    <text evidence="8">The sequence shown here is derived from an EMBL/GenBank/DDBJ whole genome shotgun (WGS) entry which is preliminary data.</text>
</comment>
<keyword evidence="2" id="KW-0949">S-adenosyl-L-methionine</keyword>
<comment type="cofactor">
    <cofactor evidence="1">
        <name>[4Fe-4S] cluster</name>
        <dbReference type="ChEBI" id="CHEBI:49883"/>
    </cofactor>
</comment>
<organism evidence="8 9">
    <name type="scientific">Candidatus Magnetominusculus xianensis</name>
    <dbReference type="NCBI Taxonomy" id="1748249"/>
    <lineage>
        <taxon>Bacteria</taxon>
        <taxon>Pseudomonadati</taxon>
        <taxon>Nitrospirota</taxon>
        <taxon>Nitrospiria</taxon>
        <taxon>Nitrospirales</taxon>
        <taxon>Nitrospiraceae</taxon>
        <taxon>Candidatus Magnetominusculus</taxon>
    </lineage>
</organism>
<evidence type="ECO:0000313" key="8">
    <source>
        <dbReference type="EMBL" id="KWT86052.1"/>
    </source>
</evidence>
<reference evidence="8 9" key="1">
    <citation type="submission" date="2015-11" db="EMBL/GenBank/DDBJ databases">
        <authorList>
            <person name="Lin W."/>
        </authorList>
    </citation>
    <scope>NUCLEOTIDE SEQUENCE [LARGE SCALE GENOMIC DNA]</scope>
    <source>
        <strain evidence="8 9">HCH-1</strain>
    </source>
</reference>
<evidence type="ECO:0000313" key="9">
    <source>
        <dbReference type="Proteomes" id="UP000060487"/>
    </source>
</evidence>
<dbReference type="PANTHER" id="PTHR11228">
    <property type="entry name" value="RADICAL SAM DOMAIN PROTEIN"/>
    <property type="match status" value="1"/>
</dbReference>
<gene>
    <name evidence="8" type="ORF">ASN18_1539</name>
</gene>
<sequence>MQLAICDYPWTHFEVNNPNGDVTMCCDSPVVLGNVNSQTIEDIWNGDGYRSIRKAMLTRGAYDLCYPNCAVLKGSKSYQRLNWYKKLEPELELYKNALLNDEEIKAGNLVLKSLPRWVRFAYSYVCNLNCYHCYQKDIRAQNKALPEKFFAEIDSILKYLQVIFYFGGEPFMYEPAKRLMASWSENKHCRHFFISNATLLTDELFAMLNRINIGLFGVSLDAARESTYKLLRGNFWGRVVKNLQKIQELKARQGFPFFIAMTLNSQNIGEIEEFTDIALSLEAAPEIALVSNPASGFRESLTFQKKYLHFSGAALKEAYRQIENSLVKIRNKGGMPDSEIIYAHQVELLKAHEKFQNNLPLFIVYRNAIEPLIKRSGMIKTIARKIRSPLG</sequence>
<dbReference type="EMBL" id="LNQR01000057">
    <property type="protein sequence ID" value="KWT86052.1"/>
    <property type="molecule type" value="Genomic_DNA"/>
</dbReference>
<dbReference type="CDD" id="cd21109">
    <property type="entry name" value="SPASM"/>
    <property type="match status" value="1"/>
</dbReference>
<dbReference type="CDD" id="cd01335">
    <property type="entry name" value="Radical_SAM"/>
    <property type="match status" value="1"/>
</dbReference>
<feature type="domain" description="4Fe4S-binding SPASM" evidence="7">
    <location>
        <begin position="6"/>
        <end position="69"/>
    </location>
</feature>
<dbReference type="InterPro" id="IPR050377">
    <property type="entry name" value="Radical_SAM_PqqE_MftC-like"/>
</dbReference>
<dbReference type="RefSeq" id="WP_085052163.1">
    <property type="nucleotide sequence ID" value="NZ_LNQR01000057.1"/>
</dbReference>
<evidence type="ECO:0000256" key="2">
    <source>
        <dbReference type="ARBA" id="ARBA00022691"/>
    </source>
</evidence>
<evidence type="ECO:0000256" key="5">
    <source>
        <dbReference type="ARBA" id="ARBA00023014"/>
    </source>
</evidence>
<dbReference type="SFLD" id="SFLDG01067">
    <property type="entry name" value="SPASM/twitch_domain_containing"/>
    <property type="match status" value="1"/>
</dbReference>
<dbReference type="InterPro" id="IPR058240">
    <property type="entry name" value="rSAM_sf"/>
</dbReference>
<dbReference type="Pfam" id="PF04055">
    <property type="entry name" value="Radical_SAM"/>
    <property type="match status" value="1"/>
</dbReference>
<protein>
    <submittedName>
        <fullName evidence="8">Radical SAM domain-containing protein</fullName>
    </submittedName>
</protein>
<dbReference type="Pfam" id="PF13186">
    <property type="entry name" value="SPASM"/>
    <property type="match status" value="1"/>
</dbReference>
<proteinExistence type="predicted"/>
<keyword evidence="5" id="KW-0411">Iron-sulfur</keyword>
<keyword evidence="4" id="KW-0408">Iron</keyword>
<evidence type="ECO:0000256" key="3">
    <source>
        <dbReference type="ARBA" id="ARBA00022723"/>
    </source>
</evidence>
<feature type="domain" description="Radical SAM core" evidence="6">
    <location>
        <begin position="123"/>
        <end position="275"/>
    </location>
</feature>
<name>A0ABR5SGL9_9BACT</name>
<dbReference type="InterPro" id="IPR007197">
    <property type="entry name" value="rSAM"/>
</dbReference>
<evidence type="ECO:0000259" key="6">
    <source>
        <dbReference type="Pfam" id="PF04055"/>
    </source>
</evidence>
<keyword evidence="9" id="KW-1185">Reference proteome</keyword>
<dbReference type="InterPro" id="IPR013785">
    <property type="entry name" value="Aldolase_TIM"/>
</dbReference>
<accession>A0ABR5SGL9</accession>
<evidence type="ECO:0000256" key="1">
    <source>
        <dbReference type="ARBA" id="ARBA00001966"/>
    </source>
</evidence>
<dbReference type="Gene3D" id="3.20.20.70">
    <property type="entry name" value="Aldolase class I"/>
    <property type="match status" value="2"/>
</dbReference>
<dbReference type="PANTHER" id="PTHR11228:SF7">
    <property type="entry name" value="PQQA PEPTIDE CYCLASE"/>
    <property type="match status" value="1"/>
</dbReference>
<evidence type="ECO:0000256" key="4">
    <source>
        <dbReference type="ARBA" id="ARBA00023004"/>
    </source>
</evidence>